<dbReference type="GO" id="GO:0005886">
    <property type="term" value="C:plasma membrane"/>
    <property type="evidence" value="ECO:0007669"/>
    <property type="project" value="TreeGrafter"/>
</dbReference>
<proteinExistence type="inferred from homology"/>
<dbReference type="PANTHER" id="PTHR47766">
    <property type="entry name" value="PROTEIN EFR3"/>
    <property type="match status" value="1"/>
</dbReference>
<feature type="region of interest" description="Disordered" evidence="2">
    <location>
        <begin position="1159"/>
        <end position="1180"/>
    </location>
</feature>
<accession>G3J628</accession>
<organism evidence="3 4">
    <name type="scientific">Cordyceps militaris (strain CM01)</name>
    <name type="common">Caterpillar fungus</name>
    <dbReference type="NCBI Taxonomy" id="983644"/>
    <lineage>
        <taxon>Eukaryota</taxon>
        <taxon>Fungi</taxon>
        <taxon>Dikarya</taxon>
        <taxon>Ascomycota</taxon>
        <taxon>Pezizomycotina</taxon>
        <taxon>Sordariomycetes</taxon>
        <taxon>Hypocreomycetidae</taxon>
        <taxon>Hypocreales</taxon>
        <taxon>Cordycipitaceae</taxon>
        <taxon>Cordyceps</taxon>
    </lineage>
</organism>
<dbReference type="SUPFAM" id="SSF48371">
    <property type="entry name" value="ARM repeat"/>
    <property type="match status" value="1"/>
</dbReference>
<sequence length="1204" mass="131058">MHFAAGAESLRGLDQSIKPLPAGGRRGPNSSALKLFRFLARLATTTYTYTHKMNAIESRLRPKHQVLILKCYPRTTKGAVDVKPNSSELSYLLFYATSRRSKIQKIGAFLEKKTASDVWRMRIGNVQVTLAILAALVEKSPKEATLIASTVLKILDLILRSDDITMIESSIPTFEAFCENHDPSSLFGDKDYLTHYEAVIRAYAQLASNKYHTDKPATTRSVQIRWRNAGLSAIKCVSAADALSSLSGRQINVIVPVILDNLWSDNDNFLDVVYDRHQLEEKQGADKTVRRRTSVATVRTNEEPADANPLAISGTAADVDNIAEEETGVLALQCLQSIFVAPNRSQIHSATTALLRFITQRAVAGDRVIASDFATNADSGPAIQIFNIISRWAPVQDRYIILLVVLDTMVRGPVKEDTLEPQIVYTAIIGAMLRSDLNLIGLSVMDVLHGLIRQMRKLFQLRSGSNRSGSNRSGSGSDDQLENLHPSRDSLRASLLHRLESCIGDLAHHIYYADQVWDMITAILARLKPTNAGSSASLPPVDRPNAVENGYAEAVTPDPASGETTQNSQNDQYLSYTSGRASALRAIKAILLVANPQKKVTGNMNLSRSRVPIQVWEETQWLLQDPNGSVRKAYVDALLIWLDRETVSQDCNADDDFKSPSSPSRNHDILSSRRAASGNAQREKALKNHHVSHFLPMLHLAVYDSALQLVDFDSDMCLLHALLSKLVAKLGINAVRYGLPMIFRLQEEIQEVDLPIQKVRIAALCHGYFWSVTDKFQLDNSNVGRAIRNEIKRRQQTQFWVEGITVPPKPLYEIGVLGRAGQDPTWDTKVVETGELLPFDDKLSLVESIASAYQDSVQSPPASPAASPSGRQQMPAFGANMQSISETERDSELPTNYRQQLLAEWSRDGTIAAMAAQRRTESLAGSKKTGNTATRGNRLAINTTGGPGGNNVNAAGLPVSPYGSLHNLRPHSAQPQTAVDRFGSKMRKSSVQSANVPSPSPSQQREKGSAIASVDQLKMMLSGNVSPRAAGIPGVTNPDSDDSGESMLSYDYTMSELSFNPATGQPDAFSSRGGGAGSPAGQDMFRRNASMSSRGAPPSTAHTDRSTIISYSADGEEEDIVPPVPPLPNIATYPGKQPGGLLGHDASLKGMKRGTNAHVDVGRQRNGSQGAATARGPVDLQDLLRGIDSTSDEGTLGNLTRPPY</sequence>
<feature type="region of interest" description="Disordered" evidence="2">
    <location>
        <begin position="854"/>
        <end position="875"/>
    </location>
</feature>
<dbReference type="Proteomes" id="UP000001610">
    <property type="component" value="Unassembled WGS sequence"/>
</dbReference>
<feature type="region of interest" description="Disordered" evidence="2">
    <location>
        <begin position="652"/>
        <end position="674"/>
    </location>
</feature>
<feature type="region of interest" description="Disordered" evidence="2">
    <location>
        <begin position="918"/>
        <end position="951"/>
    </location>
</feature>
<dbReference type="GO" id="GO:0072659">
    <property type="term" value="P:protein localization to plasma membrane"/>
    <property type="evidence" value="ECO:0007669"/>
    <property type="project" value="InterPro"/>
</dbReference>
<dbReference type="OMA" id="ATHVYYT"/>
<dbReference type="PANTHER" id="PTHR47766:SF1">
    <property type="entry name" value="PROTEIN EFR3"/>
    <property type="match status" value="1"/>
</dbReference>
<dbReference type="HOGENOM" id="CLU_003271_0_0_1"/>
<dbReference type="AlphaFoldDB" id="G3J628"/>
<dbReference type="VEuPathDB" id="FungiDB:CCM_00787"/>
<dbReference type="Pfam" id="PF21072">
    <property type="entry name" value="EFR3"/>
    <property type="match status" value="2"/>
</dbReference>
<dbReference type="GeneID" id="18162821"/>
<evidence type="ECO:0000313" key="3">
    <source>
        <dbReference type="EMBL" id="EGX96132.1"/>
    </source>
</evidence>
<comment type="similarity">
    <text evidence="1">Belongs to the EFR3 family.</text>
</comment>
<feature type="region of interest" description="Disordered" evidence="2">
    <location>
        <begin position="463"/>
        <end position="484"/>
    </location>
</feature>
<evidence type="ECO:0000256" key="1">
    <source>
        <dbReference type="ARBA" id="ARBA00010216"/>
    </source>
</evidence>
<dbReference type="KEGG" id="cmt:CCM_00787"/>
<dbReference type="InterPro" id="IPR039786">
    <property type="entry name" value="EFR3"/>
</dbReference>
<dbReference type="InParanoid" id="G3J628"/>
<gene>
    <name evidence="3" type="ORF">CCM_00787</name>
</gene>
<dbReference type="InterPro" id="IPR016024">
    <property type="entry name" value="ARM-type_fold"/>
</dbReference>
<evidence type="ECO:0000313" key="4">
    <source>
        <dbReference type="Proteomes" id="UP000001610"/>
    </source>
</evidence>
<feature type="compositionally biased region" description="Low complexity" evidence="2">
    <location>
        <begin position="463"/>
        <end position="477"/>
    </location>
</feature>
<feature type="compositionally biased region" description="Polar residues" evidence="2">
    <location>
        <begin position="989"/>
        <end position="1003"/>
    </location>
</feature>
<reference evidence="3 4" key="1">
    <citation type="journal article" date="2011" name="Genome Biol.">
        <title>Genome sequence of the insect pathogenic fungus Cordyceps militaris, a valued traditional Chinese medicine.</title>
        <authorList>
            <person name="Zheng P."/>
            <person name="Xia Y."/>
            <person name="Xiao G."/>
            <person name="Xiong C."/>
            <person name="Hu X."/>
            <person name="Zhang S."/>
            <person name="Zheng H."/>
            <person name="Huang Y."/>
            <person name="Zhou Y."/>
            <person name="Wang S."/>
            <person name="Zhao G.P."/>
            <person name="Liu X."/>
            <person name="St Leger R.J."/>
            <person name="Wang C."/>
        </authorList>
    </citation>
    <scope>NUCLEOTIDE SEQUENCE [LARGE SCALE GENOMIC DNA]</scope>
    <source>
        <strain evidence="3 4">CM01</strain>
    </source>
</reference>
<feature type="region of interest" description="Disordered" evidence="2">
    <location>
        <begin position="984"/>
        <end position="1009"/>
    </location>
</feature>
<keyword evidence="4" id="KW-1185">Reference proteome</keyword>
<feature type="region of interest" description="Disordered" evidence="2">
    <location>
        <begin position="1185"/>
        <end position="1204"/>
    </location>
</feature>
<name>G3J628_CORMM</name>
<dbReference type="InterPro" id="IPR049150">
    <property type="entry name" value="EFR3_HEAT-like_rpt"/>
</dbReference>
<dbReference type="eggNOG" id="KOG1877">
    <property type="taxonomic scope" value="Eukaryota"/>
</dbReference>
<protein>
    <submittedName>
        <fullName evidence="3">Protein EFR3</fullName>
    </submittedName>
</protein>
<dbReference type="STRING" id="983644.G3J628"/>
<evidence type="ECO:0000256" key="2">
    <source>
        <dbReference type="SAM" id="MobiDB-lite"/>
    </source>
</evidence>
<dbReference type="OrthoDB" id="19232at2759"/>
<dbReference type="EMBL" id="JH126399">
    <property type="protein sequence ID" value="EGX96132.1"/>
    <property type="molecule type" value="Genomic_DNA"/>
</dbReference>
<dbReference type="RefSeq" id="XP_006666009.1">
    <property type="nucleotide sequence ID" value="XM_006665946.1"/>
</dbReference>